<evidence type="ECO:0000256" key="4">
    <source>
        <dbReference type="ARBA" id="ARBA00022825"/>
    </source>
</evidence>
<dbReference type="PROSITE" id="PS51892">
    <property type="entry name" value="SUBTILASE"/>
    <property type="match status" value="1"/>
</dbReference>
<dbReference type="OrthoDB" id="3644449at2"/>
<feature type="active site" description="Charge relay system" evidence="5">
    <location>
        <position position="286"/>
    </location>
</feature>
<evidence type="ECO:0000256" key="6">
    <source>
        <dbReference type="SAM" id="MobiDB-lite"/>
    </source>
</evidence>
<comment type="similarity">
    <text evidence="1 5">Belongs to the peptidase S8 family.</text>
</comment>
<dbReference type="GO" id="GO:0004252">
    <property type="term" value="F:serine-type endopeptidase activity"/>
    <property type="evidence" value="ECO:0007669"/>
    <property type="project" value="UniProtKB-UniRule"/>
</dbReference>
<dbReference type="AlphaFoldDB" id="A0A2T0UED5"/>
<feature type="compositionally biased region" description="Polar residues" evidence="6">
    <location>
        <begin position="394"/>
        <end position="412"/>
    </location>
</feature>
<dbReference type="PANTHER" id="PTHR43806">
    <property type="entry name" value="PEPTIDASE S8"/>
    <property type="match status" value="1"/>
</dbReference>
<feature type="active site" description="Charge relay system" evidence="5">
    <location>
        <position position="108"/>
    </location>
</feature>
<comment type="caution">
    <text evidence="10">The sequence shown here is derived from an EMBL/GenBank/DDBJ whole genome shotgun (WGS) entry which is preliminary data.</text>
</comment>
<keyword evidence="7" id="KW-0812">Transmembrane</keyword>
<evidence type="ECO:0000256" key="5">
    <source>
        <dbReference type="PROSITE-ProRule" id="PRU01240"/>
    </source>
</evidence>
<accession>A0A2T0UED5</accession>
<dbReference type="InterPro" id="IPR050131">
    <property type="entry name" value="Peptidase_S8_subtilisin-like"/>
</dbReference>
<proteinExistence type="inferred from homology"/>
<evidence type="ECO:0000313" key="10">
    <source>
        <dbReference type="EMBL" id="PRY56306.1"/>
    </source>
</evidence>
<dbReference type="InterPro" id="IPR000209">
    <property type="entry name" value="Peptidase_S8/S53_dom"/>
</dbReference>
<reference evidence="10 11" key="1">
    <citation type="submission" date="2018-03" db="EMBL/GenBank/DDBJ databases">
        <title>Genomic Encyclopedia of Archaeal and Bacterial Type Strains, Phase II (KMG-II): from individual species to whole genera.</title>
        <authorList>
            <person name="Goeker M."/>
        </authorList>
    </citation>
    <scope>NUCLEOTIDE SEQUENCE [LARGE SCALE GENOMIC DNA]</scope>
    <source>
        <strain evidence="10 11">ATCC BAA-1496</strain>
    </source>
</reference>
<dbReference type="InterPro" id="IPR006311">
    <property type="entry name" value="TAT_signal"/>
</dbReference>
<evidence type="ECO:0000259" key="9">
    <source>
        <dbReference type="Pfam" id="PF00082"/>
    </source>
</evidence>
<dbReference type="InterPro" id="IPR015500">
    <property type="entry name" value="Peptidase_S8_subtilisin-rel"/>
</dbReference>
<feature type="domain" description="Peptidase S8/S53" evidence="9">
    <location>
        <begin position="59"/>
        <end position="314"/>
    </location>
</feature>
<dbReference type="PROSITE" id="PS51318">
    <property type="entry name" value="TAT"/>
    <property type="match status" value="1"/>
</dbReference>
<dbReference type="Proteomes" id="UP000237822">
    <property type="component" value="Unassembled WGS sequence"/>
</dbReference>
<evidence type="ECO:0000256" key="8">
    <source>
        <dbReference type="SAM" id="SignalP"/>
    </source>
</evidence>
<feature type="compositionally biased region" description="Basic and acidic residues" evidence="6">
    <location>
        <begin position="413"/>
        <end position="426"/>
    </location>
</feature>
<keyword evidence="8" id="KW-0732">Signal</keyword>
<protein>
    <submittedName>
        <fullName evidence="10">Subtilase family protein</fullName>
    </submittedName>
</protein>
<dbReference type="PANTHER" id="PTHR43806:SF11">
    <property type="entry name" value="CEREVISIN-RELATED"/>
    <property type="match status" value="1"/>
</dbReference>
<dbReference type="RefSeq" id="WP_106298131.1">
    <property type="nucleotide sequence ID" value="NZ_PVTI01000019.1"/>
</dbReference>
<dbReference type="GO" id="GO:0006508">
    <property type="term" value="P:proteolysis"/>
    <property type="evidence" value="ECO:0007669"/>
    <property type="project" value="UniProtKB-KW"/>
</dbReference>
<keyword evidence="2 5" id="KW-0645">Protease</keyword>
<keyword evidence="11" id="KW-1185">Reference proteome</keyword>
<feature type="region of interest" description="Disordered" evidence="6">
    <location>
        <begin position="455"/>
        <end position="487"/>
    </location>
</feature>
<dbReference type="InterPro" id="IPR036852">
    <property type="entry name" value="Peptidase_S8/S53_dom_sf"/>
</dbReference>
<feature type="signal peptide" evidence="8">
    <location>
        <begin position="1"/>
        <end position="34"/>
    </location>
</feature>
<sequence>MSRRRTTRSRAATMVAGVTAALAASVLSAPAASADRLDDGQWWRTAMGVDELAAAGATGKGITVAVIDGPINPDVPELKGRVASTTTSCFSPQGEKEKSTGVGAEASHATSMAALIVGSGKGTASGGRGITGIAPEATLRHYAALYRDQSNPDGGLTCAASAEVGTNISDEAVARAIEQAAADGAKVISVSLAVGYDESFVPALLAAYKAGAIVVSSSDNRTGRVAWPAAGNGVVTVSPVGPDRKLPSFAPKDNALVDFAAPGVQIASGILESGKWQSDVLRDGSSQATAITAGGLAAVWSAHPTATANQVLSAAREAIGMRQQDGKYVTDFRRVGGDLPRATGKTTSYGFGIFAPADAVKLDVASLPNVSPMVATTGVGNEPTAEQIAAATGTPVSESPTPTDASSPSKTRPTVERPGDAADRDDGTAIPWLVAGALALLVAGGALALWTRGRGRSNSTRIPDTTEHNDSAAAEGAANTTTKEHIR</sequence>
<evidence type="ECO:0000256" key="2">
    <source>
        <dbReference type="ARBA" id="ARBA00022670"/>
    </source>
</evidence>
<evidence type="ECO:0000256" key="1">
    <source>
        <dbReference type="ARBA" id="ARBA00011073"/>
    </source>
</evidence>
<dbReference type="Gene3D" id="3.40.50.200">
    <property type="entry name" value="Peptidase S8/S53 domain"/>
    <property type="match status" value="1"/>
</dbReference>
<keyword evidence="3 5" id="KW-0378">Hydrolase</keyword>
<dbReference type="SUPFAM" id="SSF52743">
    <property type="entry name" value="Subtilisin-like"/>
    <property type="match status" value="1"/>
</dbReference>
<evidence type="ECO:0000313" key="11">
    <source>
        <dbReference type="Proteomes" id="UP000237822"/>
    </source>
</evidence>
<dbReference type="PRINTS" id="PR00723">
    <property type="entry name" value="SUBTILISIN"/>
</dbReference>
<feature type="transmembrane region" description="Helical" evidence="7">
    <location>
        <begin position="429"/>
        <end position="451"/>
    </location>
</feature>
<feature type="active site" description="Charge relay system" evidence="5">
    <location>
        <position position="68"/>
    </location>
</feature>
<feature type="chain" id="PRO_5039604200" evidence="8">
    <location>
        <begin position="35"/>
        <end position="487"/>
    </location>
</feature>
<gene>
    <name evidence="10" type="ORF">BCF74_11923</name>
</gene>
<keyword evidence="4 5" id="KW-0720">Serine protease</keyword>
<evidence type="ECO:0000256" key="7">
    <source>
        <dbReference type="SAM" id="Phobius"/>
    </source>
</evidence>
<keyword evidence="7" id="KW-1133">Transmembrane helix</keyword>
<organism evidence="10 11">
    <name type="scientific">Knoellia remsis</name>
    <dbReference type="NCBI Taxonomy" id="407159"/>
    <lineage>
        <taxon>Bacteria</taxon>
        <taxon>Bacillati</taxon>
        <taxon>Actinomycetota</taxon>
        <taxon>Actinomycetes</taxon>
        <taxon>Micrococcales</taxon>
        <taxon>Intrasporangiaceae</taxon>
        <taxon>Knoellia</taxon>
    </lineage>
</organism>
<dbReference type="EMBL" id="PVTI01000019">
    <property type="protein sequence ID" value="PRY56306.1"/>
    <property type="molecule type" value="Genomic_DNA"/>
</dbReference>
<feature type="region of interest" description="Disordered" evidence="6">
    <location>
        <begin position="390"/>
        <end position="426"/>
    </location>
</feature>
<name>A0A2T0UED5_9MICO</name>
<evidence type="ECO:0000256" key="3">
    <source>
        <dbReference type="ARBA" id="ARBA00022801"/>
    </source>
</evidence>
<dbReference type="Pfam" id="PF00082">
    <property type="entry name" value="Peptidase_S8"/>
    <property type="match status" value="1"/>
</dbReference>
<keyword evidence="7" id="KW-0472">Membrane</keyword>